<sequence length="108" mass="12298">MEKAIENTPVCCAEENESDLHMPDDLQKQLMNRMSRIEGQVKGVKRMIGKNEYCDDILTQMSAVQSALHSVSRLLLESHINTCVIDKLEKNDPEIVSEFMTTISKLMK</sequence>
<dbReference type="EMBL" id="JBHTKK010000004">
    <property type="protein sequence ID" value="MFD1065463.1"/>
    <property type="molecule type" value="Genomic_DNA"/>
</dbReference>
<dbReference type="PANTHER" id="PTHR33677:SF3">
    <property type="entry name" value="COPPER-SENSING TRANSCRIPTIONAL REPRESSOR RICR"/>
    <property type="match status" value="1"/>
</dbReference>
<evidence type="ECO:0000313" key="2">
    <source>
        <dbReference type="Proteomes" id="UP001597041"/>
    </source>
</evidence>
<name>A0ABW3NCQ5_9BACI</name>
<dbReference type="RefSeq" id="WP_379591110.1">
    <property type="nucleotide sequence ID" value="NZ_JBHTKK010000004.1"/>
</dbReference>
<dbReference type="Pfam" id="PF02583">
    <property type="entry name" value="Trns_repr_metal"/>
    <property type="match status" value="1"/>
</dbReference>
<organism evidence="1 2">
    <name type="scientific">Oceanobacillus locisalsi</name>
    <dbReference type="NCBI Taxonomy" id="546107"/>
    <lineage>
        <taxon>Bacteria</taxon>
        <taxon>Bacillati</taxon>
        <taxon>Bacillota</taxon>
        <taxon>Bacilli</taxon>
        <taxon>Bacillales</taxon>
        <taxon>Bacillaceae</taxon>
        <taxon>Oceanobacillus</taxon>
    </lineage>
</organism>
<dbReference type="PANTHER" id="PTHR33677">
    <property type="entry name" value="TRANSCRIPTIONAL REPRESSOR FRMR-RELATED"/>
    <property type="match status" value="1"/>
</dbReference>
<dbReference type="InterPro" id="IPR003735">
    <property type="entry name" value="Metal_Tscrpt_repr"/>
</dbReference>
<comment type="caution">
    <text evidence="1">The sequence shown here is derived from an EMBL/GenBank/DDBJ whole genome shotgun (WGS) entry which is preliminary data.</text>
</comment>
<protein>
    <submittedName>
        <fullName evidence="1">Metal-sensing transcriptional repressor</fullName>
    </submittedName>
</protein>
<dbReference type="Gene3D" id="1.20.58.1000">
    <property type="entry name" value="Metal-sensitive repressor, helix protomer"/>
    <property type="match status" value="1"/>
</dbReference>
<proteinExistence type="predicted"/>
<accession>A0ABW3NCQ5</accession>
<evidence type="ECO:0000313" key="1">
    <source>
        <dbReference type="EMBL" id="MFD1065463.1"/>
    </source>
</evidence>
<dbReference type="Proteomes" id="UP001597041">
    <property type="component" value="Unassembled WGS sequence"/>
</dbReference>
<dbReference type="InterPro" id="IPR038390">
    <property type="entry name" value="Metal_Tscrpt_repr_sf"/>
</dbReference>
<gene>
    <name evidence="1" type="ORF">ACFQ19_05450</name>
</gene>
<reference evidence="2" key="1">
    <citation type="journal article" date="2019" name="Int. J. Syst. Evol. Microbiol.">
        <title>The Global Catalogue of Microorganisms (GCM) 10K type strain sequencing project: providing services to taxonomists for standard genome sequencing and annotation.</title>
        <authorList>
            <consortium name="The Broad Institute Genomics Platform"/>
            <consortium name="The Broad Institute Genome Sequencing Center for Infectious Disease"/>
            <person name="Wu L."/>
            <person name="Ma J."/>
        </authorList>
    </citation>
    <scope>NUCLEOTIDE SEQUENCE [LARGE SCALE GENOMIC DNA]</scope>
    <source>
        <strain evidence="2">CCUG 56608</strain>
    </source>
</reference>
<keyword evidence="2" id="KW-1185">Reference proteome</keyword>